<feature type="region of interest" description="Disordered" evidence="9">
    <location>
        <begin position="62"/>
        <end position="84"/>
    </location>
</feature>
<dbReference type="SMART" id="SM00248">
    <property type="entry name" value="ANK"/>
    <property type="match status" value="3"/>
</dbReference>
<evidence type="ECO:0000256" key="4">
    <source>
        <dbReference type="ARBA" id="ARBA00022741"/>
    </source>
</evidence>
<keyword evidence="3" id="KW-0808">Transferase</keyword>
<evidence type="ECO:0000256" key="9">
    <source>
        <dbReference type="SAM" id="MobiDB-lite"/>
    </source>
</evidence>
<evidence type="ECO:0000256" key="7">
    <source>
        <dbReference type="PROSITE-ProRule" id="PRU00023"/>
    </source>
</evidence>
<dbReference type="Pfam" id="PF00069">
    <property type="entry name" value="Pkinase"/>
    <property type="match status" value="1"/>
</dbReference>
<dbReference type="GO" id="GO:0005524">
    <property type="term" value="F:ATP binding"/>
    <property type="evidence" value="ECO:0007669"/>
    <property type="project" value="UniProtKB-UniRule"/>
</dbReference>
<dbReference type="SUPFAM" id="SSF48403">
    <property type="entry name" value="Ankyrin repeat"/>
    <property type="match status" value="1"/>
</dbReference>
<evidence type="ECO:0000256" key="1">
    <source>
        <dbReference type="ARBA" id="ARBA00006935"/>
    </source>
</evidence>
<feature type="domain" description="PH" evidence="10">
    <location>
        <begin position="89"/>
        <end position="197"/>
    </location>
</feature>
<dbReference type="InterPro" id="IPR001849">
    <property type="entry name" value="PH_domain"/>
</dbReference>
<dbReference type="SMART" id="SM00133">
    <property type="entry name" value="S_TK_X"/>
    <property type="match status" value="1"/>
</dbReference>
<comment type="similarity">
    <text evidence="1">Belongs to the protein kinase superfamily. AGC Ser/Thr protein kinase family. RAC subfamily.</text>
</comment>
<dbReference type="SUPFAM" id="SSF50729">
    <property type="entry name" value="PH domain-like"/>
    <property type="match status" value="1"/>
</dbReference>
<feature type="domain" description="Protein kinase" evidence="11">
    <location>
        <begin position="527"/>
        <end position="743"/>
    </location>
</feature>
<gene>
    <name evidence="13" type="ORF">PC117_g2364</name>
</gene>
<dbReference type="SUPFAM" id="SSF56112">
    <property type="entry name" value="Protein kinase-like (PK-like)"/>
    <property type="match status" value="1"/>
</dbReference>
<feature type="repeat" description="ANK" evidence="7">
    <location>
        <begin position="392"/>
        <end position="424"/>
    </location>
</feature>
<keyword evidence="2" id="KW-0723">Serine/threonine-protein kinase</keyword>
<name>A0A8T1EHR8_9STRA</name>
<feature type="binding site" evidence="8">
    <location>
        <position position="558"/>
    </location>
    <ligand>
        <name>ATP</name>
        <dbReference type="ChEBI" id="CHEBI:30616"/>
    </ligand>
</feature>
<feature type="compositionally biased region" description="Low complexity" evidence="9">
    <location>
        <begin position="29"/>
        <end position="45"/>
    </location>
</feature>
<dbReference type="PROSITE" id="PS51285">
    <property type="entry name" value="AGC_KINASE_CTER"/>
    <property type="match status" value="1"/>
</dbReference>
<dbReference type="InterPro" id="IPR011993">
    <property type="entry name" value="PH-like_dom_sf"/>
</dbReference>
<accession>A0A8T1EHR8</accession>
<dbReference type="PROSITE" id="PS50003">
    <property type="entry name" value="PH_DOMAIN"/>
    <property type="match status" value="1"/>
</dbReference>
<dbReference type="PROSITE" id="PS50088">
    <property type="entry name" value="ANK_REPEAT"/>
    <property type="match status" value="3"/>
</dbReference>
<feature type="domain" description="AGC-kinase C-terminal" evidence="12">
    <location>
        <begin position="625"/>
        <end position="714"/>
    </location>
</feature>
<organism evidence="13 14">
    <name type="scientific">Phytophthora cactorum</name>
    <dbReference type="NCBI Taxonomy" id="29920"/>
    <lineage>
        <taxon>Eukaryota</taxon>
        <taxon>Sar</taxon>
        <taxon>Stramenopiles</taxon>
        <taxon>Oomycota</taxon>
        <taxon>Peronosporomycetes</taxon>
        <taxon>Peronosporales</taxon>
        <taxon>Peronosporaceae</taxon>
        <taxon>Phytophthora</taxon>
    </lineage>
</organism>
<keyword evidence="5" id="KW-0418">Kinase</keyword>
<feature type="repeat" description="ANK" evidence="7">
    <location>
        <begin position="425"/>
        <end position="457"/>
    </location>
</feature>
<reference evidence="13" key="1">
    <citation type="submission" date="2018-10" db="EMBL/GenBank/DDBJ databases">
        <title>Effector identification in a new, highly contiguous assembly of the strawberry crown rot pathogen Phytophthora cactorum.</title>
        <authorList>
            <person name="Armitage A.D."/>
            <person name="Nellist C.F."/>
            <person name="Bates H."/>
            <person name="Vickerstaff R.J."/>
            <person name="Harrison R.J."/>
        </authorList>
    </citation>
    <scope>NUCLEOTIDE SEQUENCE</scope>
    <source>
        <strain evidence="13">4040</strain>
    </source>
</reference>
<dbReference type="SMART" id="SM00233">
    <property type="entry name" value="PH"/>
    <property type="match status" value="1"/>
</dbReference>
<dbReference type="AlphaFoldDB" id="A0A8T1EHR8"/>
<dbReference type="PROSITE" id="PS50011">
    <property type="entry name" value="PROTEIN_KINASE_DOM"/>
    <property type="match status" value="1"/>
</dbReference>
<dbReference type="InterPro" id="IPR002110">
    <property type="entry name" value="Ankyrin_rpt"/>
</dbReference>
<keyword evidence="6 8" id="KW-0067">ATP-binding</keyword>
<evidence type="ECO:0000313" key="14">
    <source>
        <dbReference type="Proteomes" id="UP000736787"/>
    </source>
</evidence>
<feature type="region of interest" description="Disordered" evidence="9">
    <location>
        <begin position="640"/>
        <end position="659"/>
    </location>
</feature>
<sequence length="743" mass="80941">MSSSGSMRSPGQGGAISKRFNKARRRGNSQGEALSSGSGSAFGGMSPVGSFGNSGRNTISFGKTALSSSPATTPGQHMNSIKDDASGFVSSKTGFLTKRAMSSMDAFANWKERFFVLAEGHLSYYKQGGGFFNTGKEDIVHLKGELELTPDTIVRKSNIDDKANCFEVVTPTKKMFCQASTAREMEDWVKSVRAHINALKKSQMRGSFHDAAPVNLGASGGPGVMAGMGALLQGSSMETDYSRPSMLEDHEIVRGADKSSDPKDIVIKQLLEENRSLREQLTMKDQVIHELETNGGRSLEAPAVGAGKLRSTAPQMILDLRDVKKKQFQLFDAAEVGNWHLIATLLRDNVVDVNGVGINQTSALHLAARNNHPNAVKELLARGADPSARTGDSYTALHIAVQAGNVECVKELLDAGADPNVTDYQGNAAIHMAAESGDIPIAKLLVARGARIDAPNASGSLPVHLSPIGHPIRVLLGSGSNLAATNPSQPPKPRNEMAAREGNATQVSHLAFKNKYQQDLALGPRDFEFVKVLGRGAFAKVYLVRGKGSNRDKWYALKAYNKQAIVQKNQAQYIHTEKAALQACSDHPYIVTLYYAFQSQDRLFLQRLGSGPTGDREIFDHPFFAGVNWEKLKARELSPPFQPKIKKDPSGVPDTSNFPQAFTDQEISEMERGFDLMDPNAAQVQRPNPNGHKDDKRLFKDFDFTPELQLDNEAKQFEQLALQQNSFKNLPPPALLETDEYSI</sequence>
<dbReference type="GO" id="GO:0004674">
    <property type="term" value="F:protein serine/threonine kinase activity"/>
    <property type="evidence" value="ECO:0007669"/>
    <property type="project" value="UniProtKB-KW"/>
</dbReference>
<dbReference type="Gene3D" id="1.10.510.10">
    <property type="entry name" value="Transferase(Phosphotransferase) domain 1"/>
    <property type="match status" value="1"/>
</dbReference>
<evidence type="ECO:0000256" key="2">
    <source>
        <dbReference type="ARBA" id="ARBA00022527"/>
    </source>
</evidence>
<feature type="region of interest" description="Disordered" evidence="9">
    <location>
        <begin position="724"/>
        <end position="743"/>
    </location>
</feature>
<keyword evidence="4 8" id="KW-0547">Nucleotide-binding</keyword>
<protein>
    <recommendedName>
        <fullName evidence="15">Ankyrin repeat-containing domain</fullName>
    </recommendedName>
</protein>
<dbReference type="PROSITE" id="PS00107">
    <property type="entry name" value="PROTEIN_KINASE_ATP"/>
    <property type="match status" value="1"/>
</dbReference>
<dbReference type="InterPro" id="IPR036770">
    <property type="entry name" value="Ankyrin_rpt-contain_sf"/>
</dbReference>
<dbReference type="VEuPathDB" id="FungiDB:PC110_g5549"/>
<dbReference type="InterPro" id="IPR017441">
    <property type="entry name" value="Protein_kinase_ATP_BS"/>
</dbReference>
<dbReference type="Pfam" id="PF12796">
    <property type="entry name" value="Ank_2"/>
    <property type="match status" value="1"/>
</dbReference>
<keyword evidence="7" id="KW-0040">ANK repeat</keyword>
<evidence type="ECO:0000256" key="3">
    <source>
        <dbReference type="ARBA" id="ARBA00022679"/>
    </source>
</evidence>
<feature type="compositionally biased region" description="Polar residues" evidence="9">
    <location>
        <begin position="62"/>
        <end position="79"/>
    </location>
</feature>
<proteinExistence type="inferred from homology"/>
<dbReference type="Gene3D" id="1.25.40.20">
    <property type="entry name" value="Ankyrin repeat-containing domain"/>
    <property type="match status" value="1"/>
</dbReference>
<comment type="caution">
    <text evidence="13">The sequence shown here is derived from an EMBL/GenBank/DDBJ whole genome shotgun (WGS) entry which is preliminary data.</text>
</comment>
<dbReference type="EMBL" id="RCMK01000030">
    <property type="protein sequence ID" value="KAG2952997.1"/>
    <property type="molecule type" value="Genomic_DNA"/>
</dbReference>
<dbReference type="InterPro" id="IPR011009">
    <property type="entry name" value="Kinase-like_dom_sf"/>
</dbReference>
<evidence type="ECO:0000256" key="5">
    <source>
        <dbReference type="ARBA" id="ARBA00022777"/>
    </source>
</evidence>
<dbReference type="InterPro" id="IPR000719">
    <property type="entry name" value="Prot_kinase_dom"/>
</dbReference>
<evidence type="ECO:0000259" key="10">
    <source>
        <dbReference type="PROSITE" id="PS50003"/>
    </source>
</evidence>
<dbReference type="Gene3D" id="3.30.200.20">
    <property type="entry name" value="Phosphorylase Kinase, domain 1"/>
    <property type="match status" value="2"/>
</dbReference>
<evidence type="ECO:0008006" key="15">
    <source>
        <dbReference type="Google" id="ProtNLM"/>
    </source>
</evidence>
<evidence type="ECO:0000259" key="12">
    <source>
        <dbReference type="PROSITE" id="PS51285"/>
    </source>
</evidence>
<feature type="repeat" description="ANK" evidence="7">
    <location>
        <begin position="359"/>
        <end position="391"/>
    </location>
</feature>
<dbReference type="Gene3D" id="2.30.29.30">
    <property type="entry name" value="Pleckstrin-homology domain (PH domain)/Phosphotyrosine-binding domain (PTB)"/>
    <property type="match status" value="1"/>
</dbReference>
<evidence type="ECO:0000256" key="6">
    <source>
        <dbReference type="ARBA" id="ARBA00022840"/>
    </source>
</evidence>
<evidence type="ECO:0000313" key="13">
    <source>
        <dbReference type="EMBL" id="KAG2952997.1"/>
    </source>
</evidence>
<dbReference type="PROSITE" id="PS50297">
    <property type="entry name" value="ANK_REP_REGION"/>
    <property type="match status" value="3"/>
</dbReference>
<dbReference type="PANTHER" id="PTHR24351">
    <property type="entry name" value="RIBOSOMAL PROTEIN S6 KINASE"/>
    <property type="match status" value="1"/>
</dbReference>
<evidence type="ECO:0000256" key="8">
    <source>
        <dbReference type="PROSITE-ProRule" id="PRU10141"/>
    </source>
</evidence>
<dbReference type="Proteomes" id="UP000736787">
    <property type="component" value="Unassembled WGS sequence"/>
</dbReference>
<evidence type="ECO:0000259" key="11">
    <source>
        <dbReference type="PROSITE" id="PS50011"/>
    </source>
</evidence>
<dbReference type="Pfam" id="PF00169">
    <property type="entry name" value="PH"/>
    <property type="match status" value="1"/>
</dbReference>
<dbReference type="InterPro" id="IPR000961">
    <property type="entry name" value="AGC-kinase_C"/>
</dbReference>
<feature type="region of interest" description="Disordered" evidence="9">
    <location>
        <begin position="1"/>
        <end position="47"/>
    </location>
</feature>